<sequence>MGSLTWWRFLTIPAAFCASYPFICLWAGVFPEHDLIPFPWNWRTVLLAAPLISAAAWFRYPRVRDEAVAFTAGVWALTAFFAYLVAGL</sequence>
<feature type="transmembrane region" description="Helical" evidence="1">
    <location>
        <begin position="67"/>
        <end position="86"/>
    </location>
</feature>
<accession>A0A285L7G7</accession>
<dbReference type="AlphaFoldDB" id="A0A285L7G7"/>
<proteinExistence type="predicted"/>
<name>A0A285L7G7_9NOCA</name>
<evidence type="ECO:0000313" key="2">
    <source>
        <dbReference type="EMBL" id="SNY80858.1"/>
    </source>
</evidence>
<feature type="transmembrane region" description="Helical" evidence="1">
    <location>
        <begin position="40"/>
        <end position="60"/>
    </location>
</feature>
<dbReference type="Proteomes" id="UP000219565">
    <property type="component" value="Unassembled WGS sequence"/>
</dbReference>
<dbReference type="EMBL" id="OBEG01000002">
    <property type="protein sequence ID" value="SNY80858.1"/>
    <property type="molecule type" value="Genomic_DNA"/>
</dbReference>
<reference evidence="3" key="1">
    <citation type="submission" date="2017-09" db="EMBL/GenBank/DDBJ databases">
        <authorList>
            <person name="Varghese N."/>
            <person name="Submissions S."/>
        </authorList>
    </citation>
    <scope>NUCLEOTIDE SEQUENCE [LARGE SCALE GENOMIC DNA]</scope>
    <source>
        <strain evidence="3">DSM 45537</strain>
    </source>
</reference>
<evidence type="ECO:0000313" key="3">
    <source>
        <dbReference type="Proteomes" id="UP000219565"/>
    </source>
</evidence>
<keyword evidence="1" id="KW-0472">Membrane</keyword>
<evidence type="ECO:0000256" key="1">
    <source>
        <dbReference type="SAM" id="Phobius"/>
    </source>
</evidence>
<feature type="transmembrane region" description="Helical" evidence="1">
    <location>
        <begin position="7"/>
        <end position="28"/>
    </location>
</feature>
<organism evidence="2 3">
    <name type="scientific">Nocardia amikacinitolerans</name>
    <dbReference type="NCBI Taxonomy" id="756689"/>
    <lineage>
        <taxon>Bacteria</taxon>
        <taxon>Bacillati</taxon>
        <taxon>Actinomycetota</taxon>
        <taxon>Actinomycetes</taxon>
        <taxon>Mycobacteriales</taxon>
        <taxon>Nocardiaceae</taxon>
        <taxon>Nocardia</taxon>
    </lineage>
</organism>
<keyword evidence="3" id="KW-1185">Reference proteome</keyword>
<protein>
    <submittedName>
        <fullName evidence="2">Uncharacterized protein</fullName>
    </submittedName>
</protein>
<keyword evidence="1" id="KW-0812">Transmembrane</keyword>
<keyword evidence="1" id="KW-1133">Transmembrane helix</keyword>
<gene>
    <name evidence="2" type="ORF">SAMN04244553_2432</name>
</gene>